<dbReference type="EMBL" id="CP094326">
    <property type="protein sequence ID" value="UNZ00127.1"/>
    <property type="molecule type" value="Genomic_DNA"/>
</dbReference>
<sequence length="438" mass="47190">MKIVKHIFAMLFTTASLLMTGCSDDDFVAVNPNASTSLTLSSTDDIVLVKDEEGETALTLNWTAPDFGFDAAPTFQVLFDLEGGDFSTVQPINAGNNLEKSFLVEELNKAVNDAGALTGITNNVIVKVQALLGKEAVAESGTQSLVITSYANTLDLSSTWGLVGSATPNGWDGPDVPFYKTAVGNVFVAYTELTDGEIKIRENNEWTINYGAAGSGGMEDDLIQDGANIEVTAGIYKITFDLNLLAYKIEPYIWGIAGSATPNAWDGPDMQMEYDPTSDQWRALVTLVEGEIKFRLNNDWAINYGGTGGTLAEGGDNIVVSAGNYLVSANFETLEYTIEPVEHLWGLVGSATPNAWDGPDLPFSMDYANEGIWILENVTLANGEIKFRSNNDWALNYGDDGVDGTLEQDGTNIAVTAGTYTIKLDFSVESNPRYTISN</sequence>
<dbReference type="PROSITE" id="PS51257">
    <property type="entry name" value="PROKAR_LIPOPROTEIN"/>
    <property type="match status" value="1"/>
</dbReference>
<dbReference type="Gene3D" id="2.60.40.3620">
    <property type="match status" value="3"/>
</dbReference>
<gene>
    <name evidence="3" type="ORF">MQE36_07225</name>
</gene>
<dbReference type="RefSeq" id="WP_242938494.1">
    <property type="nucleotide sequence ID" value="NZ_CP094326.1"/>
</dbReference>
<reference evidence="3 4" key="1">
    <citation type="journal article" date="2018" name="Int. J. Syst. Evol. Microbiol.">
        <title>Zhouia spongiae sp. nov., isolated from a marine sponge.</title>
        <authorList>
            <person name="Zhuang L."/>
            <person name="Lin B."/>
            <person name="Qin F."/>
            <person name="Luo L."/>
        </authorList>
    </citation>
    <scope>NUCLEOTIDE SEQUENCE [LARGE SCALE GENOMIC DNA]</scope>
    <source>
        <strain evidence="3 4">HN-Y44</strain>
    </source>
</reference>
<evidence type="ECO:0000256" key="1">
    <source>
        <dbReference type="SAM" id="SignalP"/>
    </source>
</evidence>
<keyword evidence="4" id="KW-1185">Reference proteome</keyword>
<evidence type="ECO:0000259" key="2">
    <source>
        <dbReference type="Pfam" id="PF14292"/>
    </source>
</evidence>
<feature type="chain" id="PRO_5045582366" evidence="1">
    <location>
        <begin position="21"/>
        <end position="438"/>
    </location>
</feature>
<dbReference type="CDD" id="cd12956">
    <property type="entry name" value="CBM_SusE-F_like"/>
    <property type="match status" value="3"/>
</dbReference>
<evidence type="ECO:0000313" key="3">
    <source>
        <dbReference type="EMBL" id="UNZ00127.1"/>
    </source>
</evidence>
<dbReference type="InterPro" id="IPR025970">
    <property type="entry name" value="SusE"/>
</dbReference>
<name>A0ABY3YQN1_9FLAO</name>
<accession>A0ABY3YQN1</accession>
<dbReference type="Pfam" id="PF14292">
    <property type="entry name" value="SusE"/>
    <property type="match status" value="1"/>
</dbReference>
<organism evidence="3 4">
    <name type="scientific">Zhouia spongiae</name>
    <dbReference type="NCBI Taxonomy" id="2202721"/>
    <lineage>
        <taxon>Bacteria</taxon>
        <taxon>Pseudomonadati</taxon>
        <taxon>Bacteroidota</taxon>
        <taxon>Flavobacteriia</taxon>
        <taxon>Flavobacteriales</taxon>
        <taxon>Flavobacteriaceae</taxon>
        <taxon>Zhouia</taxon>
    </lineage>
</organism>
<keyword evidence="1" id="KW-0732">Signal</keyword>
<dbReference type="Proteomes" id="UP000829476">
    <property type="component" value="Chromosome"/>
</dbReference>
<evidence type="ECO:0000313" key="4">
    <source>
        <dbReference type="Proteomes" id="UP000829476"/>
    </source>
</evidence>
<feature type="domain" description="SusE outer membrane protein" evidence="2">
    <location>
        <begin position="24"/>
        <end position="129"/>
    </location>
</feature>
<feature type="signal peptide" evidence="1">
    <location>
        <begin position="1"/>
        <end position="20"/>
    </location>
</feature>
<protein>
    <submittedName>
        <fullName evidence="3">SusE domain-containing protein</fullName>
    </submittedName>
</protein>
<proteinExistence type="predicted"/>